<protein>
    <submittedName>
        <fullName evidence="1">Uncharacterized protein</fullName>
    </submittedName>
</protein>
<gene>
    <name evidence="1" type="ORF">LEP1GSC193_1330</name>
</gene>
<dbReference type="Proteomes" id="UP000015445">
    <property type="component" value="Unassembled WGS sequence"/>
</dbReference>
<dbReference type="AlphaFoldDB" id="T0FX66"/>
<accession>T0FX66</accession>
<evidence type="ECO:0000313" key="1">
    <source>
        <dbReference type="EMBL" id="EQA78542.1"/>
    </source>
</evidence>
<name>T0FX66_9LEPT</name>
<organism evidence="1 2">
    <name type="scientific">Leptospira alstonii serovar Pingchang str. 80-412</name>
    <dbReference type="NCBI Taxonomy" id="1218564"/>
    <lineage>
        <taxon>Bacteria</taxon>
        <taxon>Pseudomonadati</taxon>
        <taxon>Spirochaetota</taxon>
        <taxon>Spirochaetia</taxon>
        <taxon>Leptospirales</taxon>
        <taxon>Leptospiraceae</taxon>
        <taxon>Leptospira</taxon>
    </lineage>
</organism>
<comment type="caution">
    <text evidence="1">The sequence shown here is derived from an EMBL/GenBank/DDBJ whole genome shotgun (WGS) entry which is preliminary data.</text>
</comment>
<sequence length="43" mass="5164">MEIKTKKIGKHTLVALNGGWISDIQTRWKRNYWMMFNPDRVIS</sequence>
<proteinExistence type="predicted"/>
<reference evidence="1" key="1">
    <citation type="submission" date="2013-05" db="EMBL/GenBank/DDBJ databases">
        <authorList>
            <person name="Harkins D.M."/>
            <person name="Durkin A.S."/>
            <person name="Brinkac L.M."/>
            <person name="Haft D.H."/>
            <person name="Selengut J.D."/>
            <person name="Sanka R."/>
            <person name="DePew J."/>
            <person name="Purushe J."/>
            <person name="Galloway R.L."/>
            <person name="Vinetz J.M."/>
            <person name="Sutton G.G."/>
            <person name="Nierman W.C."/>
            <person name="Fouts D.E."/>
        </authorList>
    </citation>
    <scope>NUCLEOTIDE SEQUENCE [LARGE SCALE GENOMIC DNA]</scope>
    <source>
        <strain evidence="1">80-412</strain>
    </source>
</reference>
<evidence type="ECO:0000313" key="2">
    <source>
        <dbReference type="Proteomes" id="UP000015445"/>
    </source>
</evidence>
<keyword evidence="2" id="KW-1185">Reference proteome</keyword>
<dbReference type="EMBL" id="AOHD02000064">
    <property type="protein sequence ID" value="EQA78542.1"/>
    <property type="molecule type" value="Genomic_DNA"/>
</dbReference>